<comment type="subcellular location">
    <subcellularLocation>
        <location evidence="1">Mitochondrion inner membrane</location>
        <topology evidence="1">Single-pass membrane protein</topology>
    </subcellularLocation>
</comment>
<dbReference type="CDD" id="cd22888">
    <property type="entry name" value="CcO_VIIa_fungal"/>
    <property type="match status" value="1"/>
</dbReference>
<evidence type="ECO:0000256" key="9">
    <source>
        <dbReference type="ARBA" id="ARBA00023128"/>
    </source>
</evidence>
<evidence type="ECO:0000256" key="2">
    <source>
        <dbReference type="ARBA" id="ARBA00004673"/>
    </source>
</evidence>
<keyword evidence="7 13" id="KW-1133">Transmembrane helix</keyword>
<evidence type="ECO:0000256" key="11">
    <source>
        <dbReference type="ARBA" id="ARBA00031091"/>
    </source>
</evidence>
<reference evidence="14" key="1">
    <citation type="submission" date="2014-03" db="EMBL/GenBank/DDBJ databases">
        <authorList>
            <person name="Casaregola S."/>
        </authorList>
    </citation>
    <scope>NUCLEOTIDE SEQUENCE [LARGE SCALE GENOMIC DNA]</scope>
    <source>
        <strain evidence="14">CLIB 918</strain>
    </source>
</reference>
<comment type="similarity">
    <text evidence="3 12">Belongs to the fungal cytochrome c oxidase subunit 7a family.</text>
</comment>
<evidence type="ECO:0000256" key="8">
    <source>
        <dbReference type="ARBA" id="ARBA00023002"/>
    </source>
</evidence>
<dbReference type="GO" id="GO:0004129">
    <property type="term" value="F:cytochrome-c oxidase activity"/>
    <property type="evidence" value="ECO:0007669"/>
    <property type="project" value="TreeGrafter"/>
</dbReference>
<comment type="pathway">
    <text evidence="2 12">Energy metabolism; oxidative phosphorylation.</text>
</comment>
<dbReference type="PANTHER" id="PTHR28264:SF1">
    <property type="entry name" value="CYTOCHROME C OXIDASE SUBUNIT 6C"/>
    <property type="match status" value="1"/>
</dbReference>
<evidence type="ECO:0000256" key="1">
    <source>
        <dbReference type="ARBA" id="ARBA00004434"/>
    </source>
</evidence>
<evidence type="ECO:0000256" key="13">
    <source>
        <dbReference type="SAM" id="Phobius"/>
    </source>
</evidence>
<dbReference type="InterPro" id="IPR037169">
    <property type="entry name" value="Cytochrome_c_oxidase_VIc_sf"/>
</dbReference>
<comment type="caution">
    <text evidence="14">The sequence shown here is derived from an EMBL/GenBank/DDBJ whole genome shotgun (WGS) entry which is preliminary data.</text>
</comment>
<comment type="function">
    <text evidence="12">Component of the cytochrome c oxidase, the last enzyme in the mitochondrial electron transport chain which drives oxidative phosphorylation.</text>
</comment>
<evidence type="ECO:0000256" key="12">
    <source>
        <dbReference type="PIRNR" id="PIRNR000283"/>
    </source>
</evidence>
<dbReference type="GO" id="GO:0016491">
    <property type="term" value="F:oxidoreductase activity"/>
    <property type="evidence" value="ECO:0007669"/>
    <property type="project" value="UniProtKB-KW"/>
</dbReference>
<dbReference type="STRING" id="1173061.A0A0J9XIC7"/>
<dbReference type="OrthoDB" id="2317211at2759"/>
<keyword evidence="10 12" id="KW-0472">Membrane</keyword>
<dbReference type="Proteomes" id="UP000242525">
    <property type="component" value="Unassembled WGS sequence"/>
</dbReference>
<keyword evidence="9 12" id="KW-0496">Mitochondrion</keyword>
<sequence>MAFPQITGTLKKKIITDITVAFSIGGVAAAYWWYGVHNGMAKTRDDWYVEYEKRKNQDE</sequence>
<evidence type="ECO:0000256" key="10">
    <source>
        <dbReference type="ARBA" id="ARBA00023136"/>
    </source>
</evidence>
<dbReference type="Pfam" id="PF02937">
    <property type="entry name" value="COX6C"/>
    <property type="match status" value="1"/>
</dbReference>
<keyword evidence="15" id="KW-1185">Reference proteome</keyword>
<feature type="transmembrane region" description="Helical" evidence="13">
    <location>
        <begin position="14"/>
        <end position="34"/>
    </location>
</feature>
<evidence type="ECO:0000313" key="14">
    <source>
        <dbReference type="EMBL" id="CDO57073.1"/>
    </source>
</evidence>
<name>A0A0J9XIC7_GEOCN</name>
<dbReference type="EMBL" id="CCBN010000018">
    <property type="protein sequence ID" value="CDO57073.1"/>
    <property type="molecule type" value="Genomic_DNA"/>
</dbReference>
<dbReference type="PIRSF" id="PIRSF000283">
    <property type="entry name" value="COX9"/>
    <property type="match status" value="1"/>
</dbReference>
<dbReference type="AlphaFoldDB" id="A0A0J9XIC7"/>
<evidence type="ECO:0000256" key="4">
    <source>
        <dbReference type="ARBA" id="ARBA00016081"/>
    </source>
</evidence>
<organism evidence="14 15">
    <name type="scientific">Geotrichum candidum</name>
    <name type="common">Oospora lactis</name>
    <name type="synonym">Dipodascus geotrichum</name>
    <dbReference type="NCBI Taxonomy" id="1173061"/>
    <lineage>
        <taxon>Eukaryota</taxon>
        <taxon>Fungi</taxon>
        <taxon>Dikarya</taxon>
        <taxon>Ascomycota</taxon>
        <taxon>Saccharomycotina</taxon>
        <taxon>Dipodascomycetes</taxon>
        <taxon>Dipodascales</taxon>
        <taxon>Dipodascaceae</taxon>
        <taxon>Geotrichum</taxon>
    </lineage>
</organism>
<evidence type="ECO:0000256" key="7">
    <source>
        <dbReference type="ARBA" id="ARBA00022989"/>
    </source>
</evidence>
<dbReference type="InterPro" id="IPR034884">
    <property type="entry name" value="Cytochrome_c_oxidase_VIc/VIIs"/>
</dbReference>
<evidence type="ECO:0000256" key="6">
    <source>
        <dbReference type="ARBA" id="ARBA00022792"/>
    </source>
</evidence>
<dbReference type="GO" id="GO:0005743">
    <property type="term" value="C:mitochondrial inner membrane"/>
    <property type="evidence" value="ECO:0007669"/>
    <property type="project" value="UniProtKB-SubCell"/>
</dbReference>
<keyword evidence="8 12" id="KW-0560">Oxidoreductase</keyword>
<proteinExistence type="inferred from homology"/>
<dbReference type="PANTHER" id="PTHR28264">
    <property type="entry name" value="CYTOCHROME C OXIDASE SUBUNIT 7A"/>
    <property type="match status" value="1"/>
</dbReference>
<dbReference type="UniPathway" id="UPA00705"/>
<evidence type="ECO:0000256" key="5">
    <source>
        <dbReference type="ARBA" id="ARBA00022692"/>
    </source>
</evidence>
<gene>
    <name evidence="14" type="ORF">BN980_GECA18s01913g</name>
</gene>
<evidence type="ECO:0000256" key="3">
    <source>
        <dbReference type="ARBA" id="ARBA00008862"/>
    </source>
</evidence>
<dbReference type="SUPFAM" id="SSF81415">
    <property type="entry name" value="Mitochondrial cytochrome c oxidase subunit VIc"/>
    <property type="match status" value="1"/>
</dbReference>
<keyword evidence="5 13" id="KW-0812">Transmembrane</keyword>
<dbReference type="InterPro" id="IPR014368">
    <property type="entry name" value="Cyt_c_oxidase_su7a_fun"/>
</dbReference>
<evidence type="ECO:0000313" key="15">
    <source>
        <dbReference type="Proteomes" id="UP000242525"/>
    </source>
</evidence>
<dbReference type="GO" id="GO:0006123">
    <property type="term" value="P:mitochondrial electron transport, cytochrome c to oxygen"/>
    <property type="evidence" value="ECO:0007669"/>
    <property type="project" value="InterPro"/>
</dbReference>
<keyword evidence="6 12" id="KW-0999">Mitochondrion inner membrane</keyword>
<accession>A0A0J9XIC7</accession>
<protein>
    <recommendedName>
        <fullName evidence="4 12">Cytochrome c oxidase subunit 9, mitochondrial</fullName>
    </recommendedName>
    <alternativeName>
        <fullName evidence="11 12">Cytochrome c oxidase polypeptide VIIA</fullName>
    </alternativeName>
</protein>